<keyword evidence="1" id="KW-0963">Cytoplasm</keyword>
<dbReference type="SUPFAM" id="SSF118352">
    <property type="entry name" value="HSP33 redox switch-like"/>
    <property type="match status" value="1"/>
</dbReference>
<evidence type="ECO:0000256" key="3">
    <source>
        <dbReference type="ARBA" id="ARBA00023157"/>
    </source>
</evidence>
<gene>
    <name evidence="6" type="ORF">EDD66_10468</name>
</gene>
<keyword evidence="7" id="KW-1185">Reference proteome</keyword>
<keyword evidence="5" id="KW-0676">Redox-active center</keyword>
<dbReference type="Gene3D" id="3.55.30.10">
    <property type="entry name" value="Hsp33 domain"/>
    <property type="match status" value="1"/>
</dbReference>
<accession>A0A3N1XPD5</accession>
<evidence type="ECO:0000256" key="2">
    <source>
        <dbReference type="ARBA" id="ARBA00022833"/>
    </source>
</evidence>
<evidence type="ECO:0000313" key="6">
    <source>
        <dbReference type="EMBL" id="ROR28486.1"/>
    </source>
</evidence>
<dbReference type="GO" id="GO:0042026">
    <property type="term" value="P:protein refolding"/>
    <property type="evidence" value="ECO:0007669"/>
    <property type="project" value="TreeGrafter"/>
</dbReference>
<dbReference type="GO" id="GO:0051082">
    <property type="term" value="F:unfolded protein binding"/>
    <property type="evidence" value="ECO:0007669"/>
    <property type="project" value="InterPro"/>
</dbReference>
<dbReference type="RefSeq" id="WP_123608993.1">
    <property type="nucleotide sequence ID" value="NZ_RJVG01000004.1"/>
</dbReference>
<dbReference type="PIRSF" id="PIRSF005261">
    <property type="entry name" value="Heat_shock_Hsp33"/>
    <property type="match status" value="1"/>
</dbReference>
<dbReference type="Pfam" id="PF01430">
    <property type="entry name" value="HSP33"/>
    <property type="match status" value="1"/>
</dbReference>
<dbReference type="InterPro" id="IPR016154">
    <property type="entry name" value="Heat_shock_Hsp33_C"/>
</dbReference>
<dbReference type="AlphaFoldDB" id="A0A3N1XPD5"/>
<dbReference type="InterPro" id="IPR016153">
    <property type="entry name" value="Heat_shock_Hsp33_N"/>
</dbReference>
<dbReference type="PANTHER" id="PTHR30111:SF1">
    <property type="entry name" value="33 KDA CHAPERONIN"/>
    <property type="match status" value="1"/>
</dbReference>
<keyword evidence="2" id="KW-0862">Zinc</keyword>
<name>A0A3N1XPD5_9FIRM</name>
<evidence type="ECO:0000256" key="4">
    <source>
        <dbReference type="ARBA" id="ARBA00023186"/>
    </source>
</evidence>
<dbReference type="Gene3D" id="3.90.1280.10">
    <property type="entry name" value="HSP33 redox switch-like"/>
    <property type="match status" value="1"/>
</dbReference>
<dbReference type="SUPFAM" id="SSF64397">
    <property type="entry name" value="Hsp33 domain"/>
    <property type="match status" value="1"/>
</dbReference>
<keyword evidence="4" id="KW-0143">Chaperone</keyword>
<reference evidence="6 7" key="1">
    <citation type="submission" date="2018-11" db="EMBL/GenBank/DDBJ databases">
        <title>Genomic Encyclopedia of Type Strains, Phase IV (KMG-IV): sequencing the most valuable type-strain genomes for metagenomic binning, comparative biology and taxonomic classification.</title>
        <authorList>
            <person name="Goeker M."/>
        </authorList>
    </citation>
    <scope>NUCLEOTIDE SEQUENCE [LARGE SCALE GENOMIC DNA]</scope>
    <source>
        <strain evidence="6 7">DSM 26537</strain>
    </source>
</reference>
<dbReference type="Proteomes" id="UP000273083">
    <property type="component" value="Unassembled WGS sequence"/>
</dbReference>
<evidence type="ECO:0000256" key="1">
    <source>
        <dbReference type="ARBA" id="ARBA00022490"/>
    </source>
</evidence>
<proteinExistence type="predicted"/>
<comment type="caution">
    <text evidence="6">The sequence shown here is derived from an EMBL/GenBank/DDBJ whole genome shotgun (WGS) entry which is preliminary data.</text>
</comment>
<evidence type="ECO:0000313" key="7">
    <source>
        <dbReference type="Proteomes" id="UP000273083"/>
    </source>
</evidence>
<sequence length="280" mass="31632">METKMIRLLSKDKQVRIFMIDNTSLVSNLIEQQQINKVCQETLAKTFTISNLLCGLLEGNQRLSIQMVCSNSSESIRCEVDSSGNVNGYCSKALLESKADTIAELIGGRGYIRITKGSETGSMYTGCVDMPYQNITGDFSNYFRKSEQLYTAFQCYYDCDKSQKVVRSRGFLIQLMPFAPEEHLTKWTGWIDEHKMMIEQLPLEQLIPKVFKVADIMAIQPIRLFCGCSREMFYGMINSLGEKELSDIISKKQTVEMNCGICGKSYSFPYNEVAGLIMGG</sequence>
<keyword evidence="3" id="KW-1015">Disulfide bond</keyword>
<dbReference type="GO" id="GO:0044183">
    <property type="term" value="F:protein folding chaperone"/>
    <property type="evidence" value="ECO:0007669"/>
    <property type="project" value="TreeGrafter"/>
</dbReference>
<dbReference type="PANTHER" id="PTHR30111">
    <property type="entry name" value="33 KDA CHAPERONIN"/>
    <property type="match status" value="1"/>
</dbReference>
<evidence type="ECO:0000256" key="5">
    <source>
        <dbReference type="ARBA" id="ARBA00023284"/>
    </source>
</evidence>
<dbReference type="OrthoDB" id="9776534at2"/>
<dbReference type="InterPro" id="IPR000397">
    <property type="entry name" value="Heat_shock_Hsp33"/>
</dbReference>
<dbReference type="GO" id="GO:0005737">
    <property type="term" value="C:cytoplasm"/>
    <property type="evidence" value="ECO:0007669"/>
    <property type="project" value="InterPro"/>
</dbReference>
<dbReference type="EMBL" id="RJVG01000004">
    <property type="protein sequence ID" value="ROR28486.1"/>
    <property type="molecule type" value="Genomic_DNA"/>
</dbReference>
<protein>
    <submittedName>
        <fullName evidence="6">Molecular chaperone Hsp33</fullName>
    </submittedName>
</protein>
<organism evidence="6 7">
    <name type="scientific">Mobilisporobacter senegalensis</name>
    <dbReference type="NCBI Taxonomy" id="1329262"/>
    <lineage>
        <taxon>Bacteria</taxon>
        <taxon>Bacillati</taxon>
        <taxon>Bacillota</taxon>
        <taxon>Clostridia</taxon>
        <taxon>Lachnospirales</taxon>
        <taxon>Lachnospiraceae</taxon>
        <taxon>Mobilisporobacter</taxon>
    </lineage>
</organism>